<evidence type="ECO:0000313" key="6">
    <source>
        <dbReference type="EMBL" id="MFD1989434.1"/>
    </source>
</evidence>
<dbReference type="InterPro" id="IPR018484">
    <property type="entry name" value="FGGY_N"/>
</dbReference>
<dbReference type="PANTHER" id="PTHR43095">
    <property type="entry name" value="SUGAR KINASE"/>
    <property type="match status" value="1"/>
</dbReference>
<evidence type="ECO:0000256" key="3">
    <source>
        <dbReference type="ARBA" id="ARBA00022777"/>
    </source>
</evidence>
<feature type="domain" description="Carbohydrate kinase FGGY C-terminal" evidence="5">
    <location>
        <begin position="347"/>
        <end position="440"/>
    </location>
</feature>
<dbReference type="PIRSF" id="PIRSF000538">
    <property type="entry name" value="GlpK"/>
    <property type="match status" value="1"/>
</dbReference>
<organism evidence="6 7">
    <name type="scientific">Paenibacillus nicotianae</name>
    <dbReference type="NCBI Taxonomy" id="1526551"/>
    <lineage>
        <taxon>Bacteria</taxon>
        <taxon>Bacillati</taxon>
        <taxon>Bacillota</taxon>
        <taxon>Bacilli</taxon>
        <taxon>Bacillales</taxon>
        <taxon>Paenibacillaceae</taxon>
        <taxon>Paenibacillus</taxon>
    </lineage>
</organism>
<accession>A0ABW4UTM4</accession>
<dbReference type="Pfam" id="PF02782">
    <property type="entry name" value="FGGY_C"/>
    <property type="match status" value="1"/>
</dbReference>
<dbReference type="CDD" id="cd07798">
    <property type="entry name" value="ASKHA_NBD_FGGY_YoaC-like"/>
    <property type="match status" value="1"/>
</dbReference>
<comment type="caution">
    <text evidence="6">The sequence shown here is derived from an EMBL/GenBank/DDBJ whole genome shotgun (WGS) entry which is preliminary data.</text>
</comment>
<dbReference type="InterPro" id="IPR000577">
    <property type="entry name" value="Carb_kinase_FGGY"/>
</dbReference>
<dbReference type="Gene3D" id="3.30.420.40">
    <property type="match status" value="2"/>
</dbReference>
<name>A0ABW4UTM4_9BACL</name>
<keyword evidence="2 6" id="KW-0808">Transferase</keyword>
<dbReference type="InterPro" id="IPR018485">
    <property type="entry name" value="FGGY_C"/>
</dbReference>
<dbReference type="SUPFAM" id="SSF53067">
    <property type="entry name" value="Actin-like ATPase domain"/>
    <property type="match status" value="2"/>
</dbReference>
<comment type="similarity">
    <text evidence="1">Belongs to the FGGY kinase family.</text>
</comment>
<dbReference type="EC" id="2.7.1.-" evidence="6"/>
<sequence>MTQQAYLVFDIGTGNARVAVVDINGNVLSIERADILYHNDDLYPDARHFIPEVLWEQIAGLAKLALSNVPDIHILAVTSTSQRQGIVLVDEAGESYLGLPNIDNRGREWEERYSDQPSIYPITGRTPSALFSAMKLVGLRERHLQQYQRLNRFTSISDWVTYALSGVLSYEPSQACETLLYDVEHNDWSTDMCHTFGIEPTVLPSLVPSGSVLGTLLPGVAAELNLPVDTPVIVGGGDTQLAIHSTGAQAEDIVIVSGTTTPIAKITDTFTTDDSAQAWINAYTTPHQFLIETNPGITGLNYQKLQSIFYPNEGYAMMEQEMNELEDSQCVAALGSYLSSAKNARVRGGFLFDAPLSDQLSRAHFVRSALHEIAFSIKVNFDQLAQVVSLDRSYIWACGGGLQSRTLIQSIADLLGKEIRIRTGFEHASIVGAAYICNTALDIQSTQTEQITTFQPQPSDLLQKDYQKWHATQLFFAQLALAESATKATTISSSESSI</sequence>
<dbReference type="RefSeq" id="WP_204823205.1">
    <property type="nucleotide sequence ID" value="NZ_JBHUGF010000010.1"/>
</dbReference>
<evidence type="ECO:0000259" key="4">
    <source>
        <dbReference type="Pfam" id="PF00370"/>
    </source>
</evidence>
<evidence type="ECO:0000256" key="1">
    <source>
        <dbReference type="ARBA" id="ARBA00009156"/>
    </source>
</evidence>
<evidence type="ECO:0000313" key="7">
    <source>
        <dbReference type="Proteomes" id="UP001597403"/>
    </source>
</evidence>
<feature type="domain" description="Carbohydrate kinase FGGY N-terminal" evidence="4">
    <location>
        <begin position="6"/>
        <end position="242"/>
    </location>
</feature>
<dbReference type="InterPro" id="IPR050406">
    <property type="entry name" value="FGGY_Carb_Kinase"/>
</dbReference>
<evidence type="ECO:0000259" key="5">
    <source>
        <dbReference type="Pfam" id="PF02782"/>
    </source>
</evidence>
<dbReference type="GO" id="GO:0016301">
    <property type="term" value="F:kinase activity"/>
    <property type="evidence" value="ECO:0007669"/>
    <property type="project" value="UniProtKB-KW"/>
</dbReference>
<dbReference type="EMBL" id="JBHUGF010000010">
    <property type="protein sequence ID" value="MFD1989434.1"/>
    <property type="molecule type" value="Genomic_DNA"/>
</dbReference>
<reference evidence="7" key="1">
    <citation type="journal article" date="2019" name="Int. J. Syst. Evol. Microbiol.">
        <title>The Global Catalogue of Microorganisms (GCM) 10K type strain sequencing project: providing services to taxonomists for standard genome sequencing and annotation.</title>
        <authorList>
            <consortium name="The Broad Institute Genomics Platform"/>
            <consortium name="The Broad Institute Genome Sequencing Center for Infectious Disease"/>
            <person name="Wu L."/>
            <person name="Ma J."/>
        </authorList>
    </citation>
    <scope>NUCLEOTIDE SEQUENCE [LARGE SCALE GENOMIC DNA]</scope>
    <source>
        <strain evidence="7">CGMCC 1.15067</strain>
    </source>
</reference>
<keyword evidence="7" id="KW-1185">Reference proteome</keyword>
<dbReference type="Pfam" id="PF00370">
    <property type="entry name" value="FGGY_N"/>
    <property type="match status" value="1"/>
</dbReference>
<gene>
    <name evidence="6" type="ORF">ACFSGI_05650</name>
</gene>
<dbReference type="PANTHER" id="PTHR43095:SF2">
    <property type="entry name" value="GLUCONOKINASE"/>
    <property type="match status" value="1"/>
</dbReference>
<protein>
    <submittedName>
        <fullName evidence="6">FGGY-family carbohydrate kinase</fullName>
        <ecNumber evidence="6">2.7.1.-</ecNumber>
    </submittedName>
</protein>
<dbReference type="Proteomes" id="UP001597403">
    <property type="component" value="Unassembled WGS sequence"/>
</dbReference>
<proteinExistence type="inferred from homology"/>
<evidence type="ECO:0000256" key="2">
    <source>
        <dbReference type="ARBA" id="ARBA00022679"/>
    </source>
</evidence>
<dbReference type="InterPro" id="IPR043129">
    <property type="entry name" value="ATPase_NBD"/>
</dbReference>
<keyword evidence="3 6" id="KW-0418">Kinase</keyword>